<dbReference type="RefSeq" id="XP_067514977.1">
    <property type="nucleotide sequence ID" value="XM_067658876.1"/>
</dbReference>
<dbReference type="VEuPathDB" id="FungiDB:RO3G_04286"/>
<dbReference type="EMBL" id="CH476734">
    <property type="protein sequence ID" value="EIE79581.1"/>
    <property type="molecule type" value="Genomic_DNA"/>
</dbReference>
<name>I1BTQ1_RHIO9</name>
<dbReference type="OrthoDB" id="2358609at2759"/>
<dbReference type="STRING" id="246409.I1BTQ1"/>
<dbReference type="Proteomes" id="UP000009138">
    <property type="component" value="Unassembled WGS sequence"/>
</dbReference>
<sequence length="155" mass="18336">MTGRKNKYDWILIQAFMRAWYSEMERVYEHVTSVADILRTQIEELSNALCDANKKSRSENKTQQFIFTCLKDIRESCCEKESIKSMHSRFQHHHRHLENRIQFMLNEKHKEKESVDQDATDRLYLFCPGRHQSNRACSRSSTLSTLSKALFTTGL</sequence>
<gene>
    <name evidence="1" type="ORF">RO3G_04286</name>
</gene>
<dbReference type="InParanoid" id="I1BTQ1"/>
<reference evidence="1 2" key="1">
    <citation type="journal article" date="2009" name="PLoS Genet.">
        <title>Genomic analysis of the basal lineage fungus Rhizopus oryzae reveals a whole-genome duplication.</title>
        <authorList>
            <person name="Ma L.-J."/>
            <person name="Ibrahim A.S."/>
            <person name="Skory C."/>
            <person name="Grabherr M.G."/>
            <person name="Burger G."/>
            <person name="Butler M."/>
            <person name="Elias M."/>
            <person name="Idnurm A."/>
            <person name="Lang B.F."/>
            <person name="Sone T."/>
            <person name="Abe A."/>
            <person name="Calvo S.E."/>
            <person name="Corrochano L.M."/>
            <person name="Engels R."/>
            <person name="Fu J."/>
            <person name="Hansberg W."/>
            <person name="Kim J.-M."/>
            <person name="Kodira C.D."/>
            <person name="Koehrsen M.J."/>
            <person name="Liu B."/>
            <person name="Miranda-Saavedra D."/>
            <person name="O'Leary S."/>
            <person name="Ortiz-Castellanos L."/>
            <person name="Poulter R."/>
            <person name="Rodriguez-Romero J."/>
            <person name="Ruiz-Herrera J."/>
            <person name="Shen Y.-Q."/>
            <person name="Zeng Q."/>
            <person name="Galagan J."/>
            <person name="Birren B.W."/>
            <person name="Cuomo C.A."/>
            <person name="Wickes B.L."/>
        </authorList>
    </citation>
    <scope>NUCLEOTIDE SEQUENCE [LARGE SCALE GENOMIC DNA]</scope>
    <source>
        <strain evidence="2">RA 99-880 / ATCC MYA-4621 / FGSC 9543 / NRRL 43880</strain>
    </source>
</reference>
<evidence type="ECO:0000313" key="1">
    <source>
        <dbReference type="EMBL" id="EIE79581.1"/>
    </source>
</evidence>
<dbReference type="AlphaFoldDB" id="I1BTQ1"/>
<accession>I1BTQ1</accession>
<keyword evidence="2" id="KW-1185">Reference proteome</keyword>
<dbReference type="OMA" id="FHYTLEN"/>
<protein>
    <submittedName>
        <fullName evidence="1">Uncharacterized protein</fullName>
    </submittedName>
</protein>
<organism evidence="1 2">
    <name type="scientific">Rhizopus delemar (strain RA 99-880 / ATCC MYA-4621 / FGSC 9543 / NRRL 43880)</name>
    <name type="common">Mucormycosis agent</name>
    <name type="synonym">Rhizopus arrhizus var. delemar</name>
    <dbReference type="NCBI Taxonomy" id="246409"/>
    <lineage>
        <taxon>Eukaryota</taxon>
        <taxon>Fungi</taxon>
        <taxon>Fungi incertae sedis</taxon>
        <taxon>Mucoromycota</taxon>
        <taxon>Mucoromycotina</taxon>
        <taxon>Mucoromycetes</taxon>
        <taxon>Mucorales</taxon>
        <taxon>Mucorineae</taxon>
        <taxon>Rhizopodaceae</taxon>
        <taxon>Rhizopus</taxon>
    </lineage>
</organism>
<evidence type="ECO:0000313" key="2">
    <source>
        <dbReference type="Proteomes" id="UP000009138"/>
    </source>
</evidence>
<proteinExistence type="predicted"/>
<dbReference type="GeneID" id="93611257"/>